<dbReference type="Pfam" id="PF01363">
    <property type="entry name" value="FYVE"/>
    <property type="match status" value="1"/>
</dbReference>
<dbReference type="PROSITE" id="PS51339">
    <property type="entry name" value="PPASE_MYOTUBULARIN"/>
    <property type="match status" value="1"/>
</dbReference>
<dbReference type="GO" id="GO:0010506">
    <property type="term" value="P:regulation of autophagy"/>
    <property type="evidence" value="ECO:0007669"/>
    <property type="project" value="TreeGrafter"/>
</dbReference>
<dbReference type="SUPFAM" id="SSF52799">
    <property type="entry name" value="(Phosphotyrosine protein) phosphatases II"/>
    <property type="match status" value="1"/>
</dbReference>
<dbReference type="OrthoDB" id="271628at2759"/>
<evidence type="ECO:0000256" key="8">
    <source>
        <dbReference type="ARBA" id="ARBA00023098"/>
    </source>
</evidence>
<dbReference type="SMART" id="SM00404">
    <property type="entry name" value="PTPc_motif"/>
    <property type="match status" value="1"/>
</dbReference>
<evidence type="ECO:0000256" key="5">
    <source>
        <dbReference type="ARBA" id="ARBA00022771"/>
    </source>
</evidence>
<dbReference type="InterPro" id="IPR029021">
    <property type="entry name" value="Prot-tyrosine_phosphatase-like"/>
</dbReference>
<evidence type="ECO:0000313" key="17">
    <source>
        <dbReference type="EMBL" id="OQV16507.1"/>
    </source>
</evidence>
<comment type="similarity">
    <text evidence="2">Belongs to the protein-tyrosine phosphatase family. Non-receptor class myotubularin subfamily.</text>
</comment>
<keyword evidence="9" id="KW-0472">Membrane</keyword>
<evidence type="ECO:0000256" key="11">
    <source>
        <dbReference type="PIRSR" id="PIRSR630564-1"/>
    </source>
</evidence>
<dbReference type="GO" id="GO:0008270">
    <property type="term" value="F:zinc ion binding"/>
    <property type="evidence" value="ECO:0007669"/>
    <property type="project" value="UniProtKB-KW"/>
</dbReference>
<dbReference type="GO" id="GO:0016020">
    <property type="term" value="C:membrane"/>
    <property type="evidence" value="ECO:0007669"/>
    <property type="project" value="UniProtKB-SubCell"/>
</dbReference>
<dbReference type="InterPro" id="IPR003595">
    <property type="entry name" value="Tyr_Pase_cat"/>
</dbReference>
<evidence type="ECO:0000256" key="3">
    <source>
        <dbReference type="ARBA" id="ARBA00012903"/>
    </source>
</evidence>
<keyword evidence="8" id="KW-0443">Lipid metabolism</keyword>
<feature type="binding site" evidence="12">
    <location>
        <begin position="315"/>
        <end position="318"/>
    </location>
    <ligand>
        <name>substrate</name>
    </ligand>
</feature>
<feature type="compositionally biased region" description="Basic and acidic residues" evidence="14">
    <location>
        <begin position="991"/>
        <end position="1002"/>
    </location>
</feature>
<comment type="subcellular location">
    <subcellularLocation>
        <location evidence="1">Membrane</location>
    </subcellularLocation>
</comment>
<feature type="binding site" evidence="12">
    <location>
        <begin position="340"/>
        <end position="341"/>
    </location>
    <ligand>
        <name>substrate</name>
    </ligand>
</feature>
<feature type="active site" description="Phosphocysteine intermediate" evidence="11">
    <location>
        <position position="402"/>
    </location>
</feature>
<reference evidence="18" key="1">
    <citation type="submission" date="2017-01" db="EMBL/GenBank/DDBJ databases">
        <title>Comparative genomics of anhydrobiosis in the tardigrade Hypsibius dujardini.</title>
        <authorList>
            <person name="Yoshida Y."/>
            <person name="Koutsovoulos G."/>
            <person name="Laetsch D."/>
            <person name="Stevens L."/>
            <person name="Kumar S."/>
            <person name="Horikawa D."/>
            <person name="Ishino K."/>
            <person name="Komine S."/>
            <person name="Tomita M."/>
            <person name="Blaxter M."/>
            <person name="Arakawa K."/>
        </authorList>
    </citation>
    <scope>NUCLEOTIDE SEQUENCE [LARGE SCALE GENOMIC DNA]</scope>
    <source>
        <strain evidence="18">Z151</strain>
    </source>
</reference>
<dbReference type="PROSITE" id="PS50178">
    <property type="entry name" value="ZF_FYVE"/>
    <property type="match status" value="1"/>
</dbReference>
<dbReference type="EMBL" id="MTYJ01000073">
    <property type="protein sequence ID" value="OQV16507.1"/>
    <property type="molecule type" value="Genomic_DNA"/>
</dbReference>
<accession>A0A1W0WMX1</accession>
<dbReference type="Proteomes" id="UP000192578">
    <property type="component" value="Unassembled WGS sequence"/>
</dbReference>
<comment type="caution">
    <text evidence="17">The sequence shown here is derived from an EMBL/GenBank/DDBJ whole genome shotgun (WGS) entry which is preliminary data.</text>
</comment>
<dbReference type="GO" id="GO:0052629">
    <property type="term" value="F:phosphatidylinositol-3,5-bisphosphate 3-phosphatase activity"/>
    <property type="evidence" value="ECO:0007669"/>
    <property type="project" value="UniProtKB-EC"/>
</dbReference>
<evidence type="ECO:0000256" key="12">
    <source>
        <dbReference type="PIRSR" id="PIRSR630564-2"/>
    </source>
</evidence>
<dbReference type="SUPFAM" id="SSF57903">
    <property type="entry name" value="FYVE/PHD zinc finger"/>
    <property type="match status" value="1"/>
</dbReference>
<dbReference type="InterPro" id="IPR013083">
    <property type="entry name" value="Znf_RING/FYVE/PHD"/>
</dbReference>
<dbReference type="GO" id="GO:0019903">
    <property type="term" value="F:protein phosphatase binding"/>
    <property type="evidence" value="ECO:0007669"/>
    <property type="project" value="TreeGrafter"/>
</dbReference>
<feature type="domain" description="Myotubularin phosphatase" evidence="16">
    <location>
        <begin position="164"/>
        <end position="564"/>
    </location>
</feature>
<dbReference type="GO" id="GO:0005737">
    <property type="term" value="C:cytoplasm"/>
    <property type="evidence" value="ECO:0007669"/>
    <property type="project" value="TreeGrafter"/>
</dbReference>
<dbReference type="InterPro" id="IPR011011">
    <property type="entry name" value="Znf_FYVE_PHD"/>
</dbReference>
<dbReference type="CDD" id="cd15733">
    <property type="entry name" value="FYVE_MTMR4"/>
    <property type="match status" value="1"/>
</dbReference>
<dbReference type="PROSITE" id="PS00383">
    <property type="entry name" value="TYR_PHOSPHATASE_1"/>
    <property type="match status" value="1"/>
</dbReference>
<dbReference type="GO" id="GO:0004438">
    <property type="term" value="F:phosphatidylinositol-3-phosphate phosphatase activity"/>
    <property type="evidence" value="ECO:0007669"/>
    <property type="project" value="TreeGrafter"/>
</dbReference>
<keyword evidence="7" id="KW-0862">Zinc</keyword>
<evidence type="ECO:0000256" key="6">
    <source>
        <dbReference type="ARBA" id="ARBA00022801"/>
    </source>
</evidence>
<dbReference type="InterPro" id="IPR030564">
    <property type="entry name" value="Myotubularin"/>
</dbReference>
<evidence type="ECO:0000313" key="18">
    <source>
        <dbReference type="Proteomes" id="UP000192578"/>
    </source>
</evidence>
<keyword evidence="18" id="KW-1185">Reference proteome</keyword>
<dbReference type="SMART" id="SM00064">
    <property type="entry name" value="FYVE"/>
    <property type="match status" value="1"/>
</dbReference>
<dbReference type="InterPro" id="IPR046978">
    <property type="entry name" value="MTMR4_FYVE"/>
</dbReference>
<feature type="compositionally biased region" description="Acidic residues" evidence="14">
    <location>
        <begin position="695"/>
        <end position="704"/>
    </location>
</feature>
<dbReference type="PANTHER" id="PTHR10807:SF75">
    <property type="entry name" value="PHOSPHATIDYLINOSITOL-3-PHOSPHATE PHOSPHATASE"/>
    <property type="match status" value="1"/>
</dbReference>
<name>A0A1W0WMX1_HYPEX</name>
<dbReference type="InterPro" id="IPR017455">
    <property type="entry name" value="Znf_FYVE-rel"/>
</dbReference>
<evidence type="ECO:0000256" key="2">
    <source>
        <dbReference type="ARBA" id="ARBA00007471"/>
    </source>
</evidence>
<evidence type="ECO:0000256" key="7">
    <source>
        <dbReference type="ARBA" id="ARBA00022833"/>
    </source>
</evidence>
<dbReference type="AlphaFoldDB" id="A0A1W0WMX1"/>
<keyword evidence="6" id="KW-0378">Hydrolase</keyword>
<evidence type="ECO:0000256" key="4">
    <source>
        <dbReference type="ARBA" id="ARBA00022723"/>
    </source>
</evidence>
<feature type="compositionally biased region" description="Polar residues" evidence="14">
    <location>
        <begin position="655"/>
        <end position="671"/>
    </location>
</feature>
<organism evidence="17 18">
    <name type="scientific">Hypsibius exemplaris</name>
    <name type="common">Freshwater tardigrade</name>
    <dbReference type="NCBI Taxonomy" id="2072580"/>
    <lineage>
        <taxon>Eukaryota</taxon>
        <taxon>Metazoa</taxon>
        <taxon>Ecdysozoa</taxon>
        <taxon>Tardigrada</taxon>
        <taxon>Eutardigrada</taxon>
        <taxon>Parachela</taxon>
        <taxon>Hypsibioidea</taxon>
        <taxon>Hypsibiidae</taxon>
        <taxon>Hypsibius</taxon>
    </lineage>
</organism>
<feature type="region of interest" description="Disordered" evidence="14">
    <location>
        <begin position="890"/>
        <end position="921"/>
    </location>
</feature>
<dbReference type="InterPro" id="IPR016130">
    <property type="entry name" value="Tyr_Pase_AS"/>
</dbReference>
<dbReference type="InterPro" id="IPR000306">
    <property type="entry name" value="Znf_FYVE"/>
</dbReference>
<evidence type="ECO:0000256" key="10">
    <source>
        <dbReference type="ARBA" id="ARBA00032571"/>
    </source>
</evidence>
<feature type="compositionally biased region" description="Low complexity" evidence="14">
    <location>
        <begin position="906"/>
        <end position="915"/>
    </location>
</feature>
<evidence type="ECO:0000259" key="16">
    <source>
        <dbReference type="PROSITE" id="PS51339"/>
    </source>
</evidence>
<sequence length="1131" mass="125786">MLPGSRVDSNVSDLVHINASEYFPKKQWISEDADLTLPFPLISGEYGEYLGRTAEEGIIALSNYRIFIQYPQSYVNLPVRMIEQADIQTYTNSIILTCKNGTTVRCSFLSADKTVEWQKRILNATQVPKKMEDLFAFNFYAWKSEERSGKKTPQDRCFSTLSAAGYCSDVQREAARMKFDLETTWRLSEINVKYEVSPTYPRFHIVPSCVADADLTRIAEFRSSRRFPSIVWRHRKNGSVIARSSQPELGFFGWRCAQDENFLQAITTACFIDRSTNGGAAGGINGHLPNGDAPTHAMPKLLILDARSYAAAVANRAKGGGSEYAEYYPNCEIQYMSMANIHTVRKSFFQLRQLCTSPADRVDFMSVLDKSLWLHHVSAIIKSCCLVTTALDVEGRPALVHCSDGWDRTTQIVALAMLMLDSHYRTIRGFQALIEWQWLDFGHKFADRCGHGANNDETERCPIFLQWLDCVFQLVNQFPVDFEFNEAYLIHVAHHAYSCLFGTFLCNNAREREKNSVNDRTYSLWNYLQQEADECFSNLLYRKSDLVLRPDYSVRNLGFWSNLYITELNPLSANVHPPEVICVGNDPKIGNPSLPRTRSVENLTNGLVSTQITDTHLHRASSESNIALNNGLIPAASENGVDIVVNGGGGGGTSMEDSTSDSSFAEGTSSRPALYKSMSLPTEEALNQINGTGMDSDDEDDSESESSPNASHSAPHLVDGLIGRMTHSTSSSASGGTVVAKSDVNGLMERSTDTITGDDNLQTLLLERYPSNSDVRSDEEIELSEDDSFPSAAVQNGMDHHEPGMSFDKVDGCSLRNGEASFREATTRVENGGRISESLITSAMFPCDQNGGGGGSFLNGTSIPRRSAPTETKAGFLTPTPLKMVEVHHLTSPVSSPTRPRRTSRHLTSASSSDSLHSDATDSYQEHNLAVVRRQLGADGLAILHDERQIRLRQIRDVYQREVDTLRRELGSVKSSLRHHNGYSNGTPSHNRRDSYSDDHPPLSDGPGLGTDAVDHYAYGTSCGSDVSWDNIDDKEAQTTPWVPDQCVTTCNSCNSRFWLGKRKHHCRKCGLVFCSHCSDYQIPLPQDRLYTPVRVCRTCYLEHHKQNNGIKSLVNRRHHAAASNPQPTHA</sequence>
<proteinExistence type="inferred from homology"/>
<dbReference type="PANTHER" id="PTHR10807">
    <property type="entry name" value="MYOTUBULARIN-RELATED"/>
    <property type="match status" value="1"/>
</dbReference>
<feature type="domain" description="FYVE-type" evidence="15">
    <location>
        <begin position="1045"/>
        <end position="1105"/>
    </location>
</feature>
<evidence type="ECO:0000256" key="14">
    <source>
        <dbReference type="SAM" id="MobiDB-lite"/>
    </source>
</evidence>
<feature type="region of interest" description="Disordered" evidence="14">
    <location>
        <begin position="974"/>
        <end position="1011"/>
    </location>
</feature>
<evidence type="ECO:0000256" key="1">
    <source>
        <dbReference type="ARBA" id="ARBA00004370"/>
    </source>
</evidence>
<dbReference type="Gene3D" id="3.30.40.10">
    <property type="entry name" value="Zinc/RING finger domain, C3HC4 (zinc finger)"/>
    <property type="match status" value="1"/>
</dbReference>
<dbReference type="GO" id="GO:0046856">
    <property type="term" value="P:phosphatidylinositol dephosphorylation"/>
    <property type="evidence" value="ECO:0007669"/>
    <property type="project" value="TreeGrafter"/>
</dbReference>
<evidence type="ECO:0000259" key="15">
    <source>
        <dbReference type="PROSITE" id="PS50178"/>
    </source>
</evidence>
<dbReference type="InterPro" id="IPR010569">
    <property type="entry name" value="Myotubularin-like_Pase_dom"/>
</dbReference>
<evidence type="ECO:0000256" key="9">
    <source>
        <dbReference type="ARBA" id="ARBA00023136"/>
    </source>
</evidence>
<feature type="binding site" evidence="12">
    <location>
        <begin position="402"/>
        <end position="408"/>
    </location>
    <ligand>
        <name>substrate</name>
    </ligand>
</feature>
<gene>
    <name evidence="17" type="ORF">BV898_09345</name>
</gene>
<protein>
    <recommendedName>
        <fullName evidence="3">phosphatidylinositol-3,5-bisphosphate 3-phosphatase</fullName>
        <ecNumber evidence="3">3.1.3.95</ecNumber>
    </recommendedName>
    <alternativeName>
        <fullName evidence="10">Phosphatidylinositol-3,5-bisphosphate 3-phosphatase</fullName>
    </alternativeName>
</protein>
<evidence type="ECO:0000256" key="13">
    <source>
        <dbReference type="PROSITE-ProRule" id="PRU00091"/>
    </source>
</evidence>
<dbReference type="SUPFAM" id="SSF50729">
    <property type="entry name" value="PH domain-like"/>
    <property type="match status" value="1"/>
</dbReference>
<feature type="region of interest" description="Disordered" evidence="14">
    <location>
        <begin position="644"/>
        <end position="716"/>
    </location>
</feature>
<keyword evidence="4" id="KW-0479">Metal-binding</keyword>
<keyword evidence="5 13" id="KW-0863">Zinc-finger</keyword>
<dbReference type="EC" id="3.1.3.95" evidence="3"/>
<dbReference type="Pfam" id="PF06602">
    <property type="entry name" value="Myotub-related"/>
    <property type="match status" value="1"/>
</dbReference>